<evidence type="ECO:0000259" key="6">
    <source>
        <dbReference type="PROSITE" id="PS51480"/>
    </source>
</evidence>
<dbReference type="EC" id="2.7.1.210" evidence="8"/>
<dbReference type="EMBL" id="JAHBOM010000003">
    <property type="protein sequence ID" value="MBU8822318.1"/>
    <property type="molecule type" value="Genomic_DNA"/>
</dbReference>
<dbReference type="Pfam" id="PF02734">
    <property type="entry name" value="Dak2"/>
    <property type="match status" value="1"/>
</dbReference>
<dbReference type="PROSITE" id="PS51481">
    <property type="entry name" value="DHAK"/>
    <property type="match status" value="1"/>
</dbReference>
<dbReference type="Gene3D" id="3.40.50.10440">
    <property type="entry name" value="Dihydroxyacetone kinase, domain 1"/>
    <property type="match status" value="1"/>
</dbReference>
<keyword evidence="2" id="KW-0547">Nucleotide-binding</keyword>
<keyword evidence="1 8" id="KW-0808">Transferase</keyword>
<dbReference type="Gene3D" id="1.25.40.340">
    <property type="match status" value="1"/>
</dbReference>
<dbReference type="PROSITE" id="PS51480">
    <property type="entry name" value="DHAL"/>
    <property type="match status" value="1"/>
</dbReference>
<dbReference type="InterPro" id="IPR036117">
    <property type="entry name" value="DhaL_dom_sf"/>
</dbReference>
<dbReference type="SMART" id="SM01120">
    <property type="entry name" value="Dak2"/>
    <property type="match status" value="1"/>
</dbReference>
<dbReference type="GO" id="GO:0016740">
    <property type="term" value="F:transferase activity"/>
    <property type="evidence" value="ECO:0007669"/>
    <property type="project" value="UniProtKB-KW"/>
</dbReference>
<evidence type="ECO:0000259" key="7">
    <source>
        <dbReference type="PROSITE" id="PS51481"/>
    </source>
</evidence>
<evidence type="ECO:0000256" key="1">
    <source>
        <dbReference type="ARBA" id="ARBA00022679"/>
    </source>
</evidence>
<feature type="region of interest" description="Disordered" evidence="5">
    <location>
        <begin position="327"/>
        <end position="361"/>
    </location>
</feature>
<dbReference type="PANTHER" id="PTHR28629:SF4">
    <property type="entry name" value="TRIOKINASE_FMN CYCLASE"/>
    <property type="match status" value="1"/>
</dbReference>
<protein>
    <submittedName>
        <fullName evidence="8">D-erythrulose 4-kinase</fullName>
        <ecNumber evidence="8">2.7.1.210</ecNumber>
    </submittedName>
</protein>
<dbReference type="NCBIfam" id="NF011049">
    <property type="entry name" value="PRK14479.1"/>
    <property type="match status" value="1"/>
</dbReference>
<dbReference type="Pfam" id="PF02733">
    <property type="entry name" value="Dak1"/>
    <property type="match status" value="1"/>
</dbReference>
<dbReference type="SUPFAM" id="SSF82549">
    <property type="entry name" value="DAK1/DegV-like"/>
    <property type="match status" value="1"/>
</dbReference>
<evidence type="ECO:0000256" key="2">
    <source>
        <dbReference type="ARBA" id="ARBA00022741"/>
    </source>
</evidence>
<keyword evidence="9" id="KW-1185">Reference proteome</keyword>
<feature type="domain" description="DhaK" evidence="7">
    <location>
        <begin position="7"/>
        <end position="327"/>
    </location>
</feature>
<keyword evidence="4" id="KW-0067">ATP-binding</keyword>
<evidence type="ECO:0000313" key="9">
    <source>
        <dbReference type="Proteomes" id="UP000696413"/>
    </source>
</evidence>
<dbReference type="InterPro" id="IPR050861">
    <property type="entry name" value="Dihydroxyacetone_Kinase"/>
</dbReference>
<dbReference type="RefSeq" id="WP_214311752.1">
    <property type="nucleotide sequence ID" value="NZ_JAHBOJ010000007.1"/>
</dbReference>
<dbReference type="Gene3D" id="3.30.1180.20">
    <property type="entry name" value="Dihydroxyacetone kinase, domain 2"/>
    <property type="match status" value="1"/>
</dbReference>
<dbReference type="InterPro" id="IPR004007">
    <property type="entry name" value="DhaL_dom"/>
</dbReference>
<proteinExistence type="predicted"/>
<evidence type="ECO:0000313" key="8">
    <source>
        <dbReference type="EMBL" id="MBU8822318.1"/>
    </source>
</evidence>
<dbReference type="Proteomes" id="UP000696413">
    <property type="component" value="Unassembled WGS sequence"/>
</dbReference>
<reference evidence="8 9" key="1">
    <citation type="submission" date="2021-05" db="EMBL/GenBank/DDBJ databases">
        <title>Draft Genome Sequences of Clinical Respiratory Isolates of Mycobacterium goodii Recovered in Ireland.</title>
        <authorList>
            <person name="Flanagan P.R."/>
            <person name="Mok S."/>
            <person name="Roycroft E."/>
            <person name="Rogers T.R."/>
            <person name="Fitzgibbon M."/>
        </authorList>
    </citation>
    <scope>NUCLEOTIDE SEQUENCE [LARGE SCALE GENOMIC DNA]</scope>
    <source>
        <strain evidence="8 9">14IE55</strain>
    </source>
</reference>
<dbReference type="PANTHER" id="PTHR28629">
    <property type="entry name" value="TRIOKINASE/FMN CYCLASE"/>
    <property type="match status" value="1"/>
</dbReference>
<comment type="caution">
    <text evidence="8">The sequence shown here is derived from an EMBL/GenBank/DDBJ whole genome shotgun (WGS) entry which is preliminary data.</text>
</comment>
<name>A0ABS6HJD7_MYCGD</name>
<evidence type="ECO:0000256" key="4">
    <source>
        <dbReference type="ARBA" id="ARBA00022840"/>
    </source>
</evidence>
<evidence type="ECO:0000256" key="3">
    <source>
        <dbReference type="ARBA" id="ARBA00022777"/>
    </source>
</evidence>
<dbReference type="InterPro" id="IPR004006">
    <property type="entry name" value="DhaK_dom"/>
</dbReference>
<evidence type="ECO:0000256" key="5">
    <source>
        <dbReference type="SAM" id="MobiDB-lite"/>
    </source>
</evidence>
<gene>
    <name evidence="8" type="primary">derK</name>
    <name evidence="8" type="ORF">KL859_05425</name>
</gene>
<organism evidence="8 9">
    <name type="scientific">Mycolicibacterium goodii</name>
    <name type="common">Mycobacterium goodii</name>
    <dbReference type="NCBI Taxonomy" id="134601"/>
    <lineage>
        <taxon>Bacteria</taxon>
        <taxon>Bacillati</taxon>
        <taxon>Actinomycetota</taxon>
        <taxon>Actinomycetes</taxon>
        <taxon>Mycobacteriales</taxon>
        <taxon>Mycobacteriaceae</taxon>
        <taxon>Mycolicibacterium</taxon>
    </lineage>
</organism>
<accession>A0ABS6HJD7</accession>
<dbReference type="SUPFAM" id="SSF101473">
    <property type="entry name" value="DhaL-like"/>
    <property type="match status" value="1"/>
</dbReference>
<sequence>MTKLFNDPARFTEDMLVGFLDANSRYVAGVPGGVVRAHRTRPGKVAVVIGGGSGHYPAFCGTVGPGFADGAVVGNIFTSPSAEEAASVARAAHGDAGVLLTTGNYAGDVMNFNLAVDQLRSEGIDAHYFAVTDDIASAERGQEAKRRGIAGDFTVFKCASAAAEEGLDLAGVVRVAEAANAATRTLGVAFDGCTLPGADHPLFTVPDGHMGLGLGIHGEPGVSEEKMPTAAGLAATLVDGVLGDRPDAPEKRIAVILNGLGRTKYEELFVVWGEVSRLLRDRGYTIVEPEVGELVTSLDMAGCSLTVMWLDEELERYWTAPADTPAYKKGAAQQHGSGERRSDESAGAASTGPKLRELSDEDGRAGARLVVRAFDAMAEALADAEEELGRIDAVAGDGDHGRGMVKGSAAAREAAASALAEGAGQGSTLTAAGKAWAAKAGGTSGVLWGALLTALGTRLGDTGRPDSSVVAAGVRDAYDALIRLGGAAPGDKTMLDAMLPFADELERRVAQGESWQSAWRAAADVATEAARATADLRPKVGRARPLAERSVGTPDAGATSLALCARTVADCVTLTTQGEN</sequence>
<keyword evidence="3" id="KW-0418">Kinase</keyword>
<feature type="domain" description="DhaL" evidence="6">
    <location>
        <begin position="368"/>
        <end position="570"/>
    </location>
</feature>